<evidence type="ECO:0000256" key="5">
    <source>
        <dbReference type="ARBA" id="ARBA00023136"/>
    </source>
</evidence>
<accession>A0AAV3QRF3</accession>
<dbReference type="InterPro" id="IPR000858">
    <property type="entry name" value="S_locus_glycoprot_dom"/>
</dbReference>
<dbReference type="Gene3D" id="2.90.10.10">
    <property type="entry name" value="Bulb-type lectin domain"/>
    <property type="match status" value="1"/>
</dbReference>
<comment type="caution">
    <text evidence="9">The sequence shown here is derived from an EMBL/GenBank/DDBJ whole genome shotgun (WGS) entry which is preliminary data.</text>
</comment>
<dbReference type="Proteomes" id="UP001454036">
    <property type="component" value="Unassembled WGS sequence"/>
</dbReference>
<dbReference type="InterPro" id="IPR036426">
    <property type="entry name" value="Bulb-type_lectin_dom_sf"/>
</dbReference>
<evidence type="ECO:0000256" key="1">
    <source>
        <dbReference type="ARBA" id="ARBA00004167"/>
    </source>
</evidence>
<dbReference type="AlphaFoldDB" id="A0AAV3QRF3"/>
<dbReference type="EMBL" id="BAABME010005679">
    <property type="protein sequence ID" value="GAA0166299.1"/>
    <property type="molecule type" value="Genomic_DNA"/>
</dbReference>
<keyword evidence="3" id="KW-0732">Signal</keyword>
<gene>
    <name evidence="9" type="ORF">LIER_21482</name>
</gene>
<dbReference type="PANTHER" id="PTHR47974:SF9">
    <property type="entry name" value="RECEPTOR-LIKE SERINE_THREONINE-PROTEIN KINASE"/>
    <property type="match status" value="1"/>
</dbReference>
<evidence type="ECO:0000256" key="6">
    <source>
        <dbReference type="ARBA" id="ARBA00023157"/>
    </source>
</evidence>
<sequence length="228" mass="25064">MRALHDCFFNKPDFCDTELMVDVSITYMTIMIVIIFTNVGNFVLKNSTNSRIWSTFDHPTDTLAPSQNLSVNGSLRSGLYSFGILGNGNLTLLWNDTIVYYHSGFKSSANVSLTAPRLSISPIGLISINDVGRTGSIEIIFSSDYAEAGDILRFLRLDNDGNLRIYSSERGSRTKNVRWSAVSDQCKVFGYCGDNGICSYNGTSPVCGCASKNFELMRGIVEKGVKGK</sequence>
<keyword evidence="10" id="KW-1185">Reference proteome</keyword>
<dbReference type="GO" id="GO:0048544">
    <property type="term" value="P:recognition of pollen"/>
    <property type="evidence" value="ECO:0007669"/>
    <property type="project" value="InterPro"/>
</dbReference>
<dbReference type="GO" id="GO:0016020">
    <property type="term" value="C:membrane"/>
    <property type="evidence" value="ECO:0007669"/>
    <property type="project" value="UniProtKB-SubCell"/>
</dbReference>
<dbReference type="PANTHER" id="PTHR47974">
    <property type="entry name" value="OS07G0415500 PROTEIN"/>
    <property type="match status" value="1"/>
</dbReference>
<feature type="transmembrane region" description="Helical" evidence="7">
    <location>
        <begin position="25"/>
        <end position="44"/>
    </location>
</feature>
<evidence type="ECO:0000313" key="10">
    <source>
        <dbReference type="Proteomes" id="UP001454036"/>
    </source>
</evidence>
<evidence type="ECO:0000256" key="3">
    <source>
        <dbReference type="ARBA" id="ARBA00022729"/>
    </source>
</evidence>
<keyword evidence="2 7" id="KW-0812">Transmembrane</keyword>
<name>A0AAV3QRF3_LITER</name>
<organism evidence="9 10">
    <name type="scientific">Lithospermum erythrorhizon</name>
    <name type="common">Purple gromwell</name>
    <name type="synonym">Lithospermum officinale var. erythrorhizon</name>
    <dbReference type="NCBI Taxonomy" id="34254"/>
    <lineage>
        <taxon>Eukaryota</taxon>
        <taxon>Viridiplantae</taxon>
        <taxon>Streptophyta</taxon>
        <taxon>Embryophyta</taxon>
        <taxon>Tracheophyta</taxon>
        <taxon>Spermatophyta</taxon>
        <taxon>Magnoliopsida</taxon>
        <taxon>eudicotyledons</taxon>
        <taxon>Gunneridae</taxon>
        <taxon>Pentapetalae</taxon>
        <taxon>asterids</taxon>
        <taxon>lamiids</taxon>
        <taxon>Boraginales</taxon>
        <taxon>Boraginaceae</taxon>
        <taxon>Boraginoideae</taxon>
        <taxon>Lithospermeae</taxon>
        <taxon>Lithospermum</taxon>
    </lineage>
</organism>
<evidence type="ECO:0000313" key="9">
    <source>
        <dbReference type="EMBL" id="GAA0166299.1"/>
    </source>
</evidence>
<evidence type="ECO:0000256" key="2">
    <source>
        <dbReference type="ARBA" id="ARBA00022692"/>
    </source>
</evidence>
<comment type="subcellular location">
    <subcellularLocation>
        <location evidence="1">Membrane</location>
        <topology evidence="1">Single-pass membrane protein</topology>
    </subcellularLocation>
</comment>
<proteinExistence type="predicted"/>
<dbReference type="Pfam" id="PF00954">
    <property type="entry name" value="S_locus_glycop"/>
    <property type="match status" value="1"/>
</dbReference>
<protein>
    <recommendedName>
        <fullName evidence="8">S-locus glycoprotein domain-containing protein</fullName>
    </recommendedName>
</protein>
<reference evidence="9 10" key="1">
    <citation type="submission" date="2024-01" db="EMBL/GenBank/DDBJ databases">
        <title>The complete chloroplast genome sequence of Lithospermum erythrorhizon: insights into the phylogenetic relationship among Boraginaceae species and the maternal lineages of purple gromwells.</title>
        <authorList>
            <person name="Okada T."/>
            <person name="Watanabe K."/>
        </authorList>
    </citation>
    <scope>NUCLEOTIDE SEQUENCE [LARGE SCALE GENOMIC DNA]</scope>
</reference>
<evidence type="ECO:0000259" key="8">
    <source>
        <dbReference type="Pfam" id="PF00954"/>
    </source>
</evidence>
<evidence type="ECO:0000256" key="7">
    <source>
        <dbReference type="SAM" id="Phobius"/>
    </source>
</evidence>
<dbReference type="SUPFAM" id="SSF51110">
    <property type="entry name" value="alpha-D-mannose-specific plant lectins"/>
    <property type="match status" value="1"/>
</dbReference>
<keyword evidence="5 7" id="KW-0472">Membrane</keyword>
<keyword evidence="6" id="KW-1015">Disulfide bond</keyword>
<feature type="domain" description="S-locus glycoprotein" evidence="8">
    <location>
        <begin position="149"/>
        <end position="210"/>
    </location>
</feature>
<keyword evidence="4 7" id="KW-1133">Transmembrane helix</keyword>
<dbReference type="FunFam" id="2.90.10.10:FF:000025">
    <property type="entry name" value="G-type lectin S-receptor-like serine/threonine-protein kinase"/>
    <property type="match status" value="1"/>
</dbReference>
<evidence type="ECO:0000256" key="4">
    <source>
        <dbReference type="ARBA" id="ARBA00022989"/>
    </source>
</evidence>